<keyword evidence="4" id="KW-1185">Reference proteome</keyword>
<dbReference type="KEGG" id="ccl:Clocl_0615"/>
<dbReference type="Proteomes" id="UP000005435">
    <property type="component" value="Chromosome"/>
</dbReference>
<reference evidence="3 4" key="2">
    <citation type="journal article" date="2012" name="Stand. Genomic Sci.">
        <title>Complete Genome Sequence of Clostridium clariflavum DSM 19732.</title>
        <authorList>
            <person name="Izquierdo J.A."/>
            <person name="Goodwin L."/>
            <person name="Davenport K.W."/>
            <person name="Teshima H."/>
            <person name="Bruce D."/>
            <person name="Detter C."/>
            <person name="Tapia R."/>
            <person name="Han S."/>
            <person name="Land M."/>
            <person name="Hauser L."/>
            <person name="Jeffries C.D."/>
            <person name="Han J."/>
            <person name="Pitluck S."/>
            <person name="Nolan M."/>
            <person name="Chen A."/>
            <person name="Huntemann M."/>
            <person name="Mavromatis K."/>
            <person name="Mikhailova N."/>
            <person name="Liolios K."/>
            <person name="Woyke T."/>
            <person name="Lynd L.R."/>
        </authorList>
    </citation>
    <scope>NUCLEOTIDE SEQUENCE [LARGE SCALE GENOMIC DNA]</scope>
    <source>
        <strain evidence="4">DSM 19732 / NBRC 101661 / EBR45</strain>
    </source>
</reference>
<feature type="transmembrane region" description="Helical" evidence="1">
    <location>
        <begin position="59"/>
        <end position="78"/>
    </location>
</feature>
<dbReference type="HOGENOM" id="CLU_598132_0_0_9"/>
<dbReference type="STRING" id="720554.Clocl_0615"/>
<evidence type="ECO:0000313" key="3">
    <source>
        <dbReference type="EMBL" id="AEV67324.1"/>
    </source>
</evidence>
<dbReference type="Pfam" id="PF22570">
    <property type="entry name" value="LiaF-TM"/>
    <property type="match status" value="1"/>
</dbReference>
<dbReference type="PANTHER" id="PTHR34094">
    <property type="match status" value="1"/>
</dbReference>
<evidence type="ECO:0000259" key="2">
    <source>
        <dbReference type="Pfam" id="PF22570"/>
    </source>
</evidence>
<reference evidence="4" key="1">
    <citation type="submission" date="2011-12" db="EMBL/GenBank/DDBJ databases">
        <title>Complete sequence of Clostridium clariflavum DSM 19732.</title>
        <authorList>
            <consortium name="US DOE Joint Genome Institute"/>
            <person name="Lucas S."/>
            <person name="Han J."/>
            <person name="Lapidus A."/>
            <person name="Cheng J.-F."/>
            <person name="Goodwin L."/>
            <person name="Pitluck S."/>
            <person name="Peters L."/>
            <person name="Teshima H."/>
            <person name="Detter J.C."/>
            <person name="Han C."/>
            <person name="Tapia R."/>
            <person name="Land M."/>
            <person name="Hauser L."/>
            <person name="Kyrpides N."/>
            <person name="Ivanova N."/>
            <person name="Pagani I."/>
            <person name="Kitzmiller T."/>
            <person name="Lynd L."/>
            <person name="Izquierdo J."/>
            <person name="Woyke T."/>
        </authorList>
    </citation>
    <scope>NUCLEOTIDE SEQUENCE [LARGE SCALE GENOMIC DNA]</scope>
    <source>
        <strain evidence="4">DSM 19732 / NBRC 101661 / EBR45</strain>
    </source>
</reference>
<name>G8LTX8_ACECE</name>
<feature type="transmembrane region" description="Helical" evidence="1">
    <location>
        <begin position="29"/>
        <end position="47"/>
    </location>
</feature>
<evidence type="ECO:0000313" key="4">
    <source>
        <dbReference type="Proteomes" id="UP000005435"/>
    </source>
</evidence>
<dbReference type="InterPro" id="IPR054331">
    <property type="entry name" value="LiaF_TM"/>
</dbReference>
<dbReference type="PANTHER" id="PTHR34094:SF1">
    <property type="entry name" value="PROTEIN FAM185A"/>
    <property type="match status" value="1"/>
</dbReference>
<dbReference type="AlphaFoldDB" id="G8LTX8"/>
<keyword evidence="1" id="KW-1133">Transmembrane helix</keyword>
<dbReference type="eggNOG" id="COG3595">
    <property type="taxonomic scope" value="Bacteria"/>
</dbReference>
<evidence type="ECO:0000256" key="1">
    <source>
        <dbReference type="SAM" id="Phobius"/>
    </source>
</evidence>
<keyword evidence="1" id="KW-0812">Transmembrane</keyword>
<sequence length="457" mass="49435" precursor="true">MGLLLIALGVIMLVSQILEISFIEHIIKWWPIILILIGLEILLYIFLSNQDAPKVKFDVFSIIIISILMMASVGVYAVTGIMTSGDGVILVGPMFDSYKNESKYTRTFELDAVSTNLIIDNVVGNISIAKGDGDKIEVEANITIKNNDEEYAAEIADSLITVAKEKELKISSNSKEYSNKGKIGSIQIDYSVKVPDSVNVEVENKFGDVSLTDLAQSAKVNNKNGKITVESLGGDLIVNSSFGEVKVQDIKGKTQVYSKNGDVIANNCNKDITIESSFGDIRIDGVKGIVAITNSNGQTQGNWINGDINVISKFGDVTLTDVSGNADVDNANGEVSISNVGGYVKVSNGFGNTRVSNANKGLVLNNTNGDITVEANKVIMQDVNIKSKFGDILLKLPAPQNGYFEANTKFGDIENDFGLEVNENMSTSSMKGTLTDDKIKFILNSENGDIKLEKIER</sequence>
<gene>
    <name evidence="3" type="ordered locus">Clocl_0615</name>
</gene>
<keyword evidence="1" id="KW-0472">Membrane</keyword>
<organism evidence="3 4">
    <name type="scientific">Acetivibrio clariflavus (strain DSM 19732 / NBRC 101661 / EBR45)</name>
    <name type="common">Clostridium clariflavum</name>
    <dbReference type="NCBI Taxonomy" id="720554"/>
    <lineage>
        <taxon>Bacteria</taxon>
        <taxon>Bacillati</taxon>
        <taxon>Bacillota</taxon>
        <taxon>Clostridia</taxon>
        <taxon>Eubacteriales</taxon>
        <taxon>Oscillospiraceae</taxon>
        <taxon>Acetivibrio</taxon>
    </lineage>
</organism>
<accession>G8LTX8</accession>
<proteinExistence type="predicted"/>
<dbReference type="EMBL" id="CP003065">
    <property type="protein sequence ID" value="AEV67324.1"/>
    <property type="molecule type" value="Genomic_DNA"/>
</dbReference>
<protein>
    <recommendedName>
        <fullName evidence="2">LiaF transmembrane domain-containing protein</fullName>
    </recommendedName>
</protein>
<feature type="domain" description="LiaF transmembrane" evidence="2">
    <location>
        <begin position="1"/>
        <end position="79"/>
    </location>
</feature>